<dbReference type="Gene3D" id="3.80.10.10">
    <property type="entry name" value="Ribonuclease Inhibitor"/>
    <property type="match status" value="1"/>
</dbReference>
<dbReference type="STRING" id="50990.A0A4Y7QIH1"/>
<dbReference type="VEuPathDB" id="FungiDB:BD410DRAFT_482724"/>
<evidence type="ECO:0000313" key="1">
    <source>
        <dbReference type="EMBL" id="TDL27048.1"/>
    </source>
</evidence>
<dbReference type="SUPFAM" id="SSF52047">
    <property type="entry name" value="RNI-like"/>
    <property type="match status" value="1"/>
</dbReference>
<name>A0A4Y7QIH1_9AGAM</name>
<sequence length="511" mass="58334">MSASFTRAYIDTAVLDRLSVVLSSAKLRGGLVDSKVTWLEGTKYDAPAEESIFILETHRFSLRQLKDAKNALMSLLRTADEAIAIHQVTCEPLMFRQGLDSLPDEVLGRIFELSCTTEDETIQRNVPVILSHVNRRFRAVAFATPIIWGCLDSLQPLDQLEEMIDRSGFSELTMVVSSPPEIFGKRRAAMRQMLDVVADDVERCSDIRFVDVLTGRELGIVDRFFDKHEYPSLKSLTIEKSWVDDTDYSEYIDEMDFGGDWNMPNLRHFRGVNVQASAAMGIHLTTCELEFVFEKPLEWDFTPIFKAFQSTKGLESLSFKFKNIIGSDDRQSDAPPRAWFPNLRSFSLHVCEGIDILSLQTVFWSLNMPALTTTSINIGTAQPYAHELLEQFLQQPRERPALKSLRLVIHNSLNPFTSDIMSVLMRRAASLQDVHLQVSGLTLPLPTQSHSLKWKTVYFDRCDSLDDRAAKHLTDALENDCEVRMNYCRNISKRFLQHLLARFGDKFHYES</sequence>
<reference evidence="1 2" key="1">
    <citation type="submission" date="2018-06" db="EMBL/GenBank/DDBJ databases">
        <title>A transcriptomic atlas of mushroom development highlights an independent origin of complex multicellularity.</title>
        <authorList>
            <consortium name="DOE Joint Genome Institute"/>
            <person name="Krizsan K."/>
            <person name="Almasi E."/>
            <person name="Merenyi Z."/>
            <person name="Sahu N."/>
            <person name="Viragh M."/>
            <person name="Koszo T."/>
            <person name="Mondo S."/>
            <person name="Kiss B."/>
            <person name="Balint B."/>
            <person name="Kues U."/>
            <person name="Barry K."/>
            <person name="Hegedus J.C."/>
            <person name="Henrissat B."/>
            <person name="Johnson J."/>
            <person name="Lipzen A."/>
            <person name="Ohm R."/>
            <person name="Nagy I."/>
            <person name="Pangilinan J."/>
            <person name="Yan J."/>
            <person name="Xiong Y."/>
            <person name="Grigoriev I.V."/>
            <person name="Hibbett D.S."/>
            <person name="Nagy L.G."/>
        </authorList>
    </citation>
    <scope>NUCLEOTIDE SEQUENCE [LARGE SCALE GENOMIC DNA]</scope>
    <source>
        <strain evidence="1 2">SZMC22713</strain>
    </source>
</reference>
<organism evidence="1 2">
    <name type="scientific">Rickenella mellea</name>
    <dbReference type="NCBI Taxonomy" id="50990"/>
    <lineage>
        <taxon>Eukaryota</taxon>
        <taxon>Fungi</taxon>
        <taxon>Dikarya</taxon>
        <taxon>Basidiomycota</taxon>
        <taxon>Agaricomycotina</taxon>
        <taxon>Agaricomycetes</taxon>
        <taxon>Hymenochaetales</taxon>
        <taxon>Rickenellaceae</taxon>
        <taxon>Rickenella</taxon>
    </lineage>
</organism>
<dbReference type="Proteomes" id="UP000294933">
    <property type="component" value="Unassembled WGS sequence"/>
</dbReference>
<evidence type="ECO:0000313" key="2">
    <source>
        <dbReference type="Proteomes" id="UP000294933"/>
    </source>
</evidence>
<evidence type="ECO:0008006" key="3">
    <source>
        <dbReference type="Google" id="ProtNLM"/>
    </source>
</evidence>
<gene>
    <name evidence="1" type="ORF">BD410DRAFT_482724</name>
</gene>
<proteinExistence type="predicted"/>
<protein>
    <recommendedName>
        <fullName evidence="3">F-box domain-containing protein</fullName>
    </recommendedName>
</protein>
<dbReference type="EMBL" id="ML170160">
    <property type="protein sequence ID" value="TDL27048.1"/>
    <property type="molecule type" value="Genomic_DNA"/>
</dbReference>
<dbReference type="InterPro" id="IPR032675">
    <property type="entry name" value="LRR_dom_sf"/>
</dbReference>
<accession>A0A4Y7QIH1</accession>
<dbReference type="AlphaFoldDB" id="A0A4Y7QIH1"/>
<keyword evidence="2" id="KW-1185">Reference proteome</keyword>